<dbReference type="GeneID" id="77331588"/>
<evidence type="ECO:0000256" key="3">
    <source>
        <dbReference type="RuleBase" id="RU003476"/>
    </source>
</evidence>
<dbReference type="Pfam" id="PF00293">
    <property type="entry name" value="NUDIX"/>
    <property type="match status" value="1"/>
</dbReference>
<dbReference type="Gene3D" id="3.90.79.10">
    <property type="entry name" value="Nucleoside Triphosphate Pyrophosphohydrolase"/>
    <property type="match status" value="1"/>
</dbReference>
<dbReference type="CDD" id="cd03424">
    <property type="entry name" value="NUDIX_ADPRase_Nudt5_UGPPase_Nudt14"/>
    <property type="match status" value="1"/>
</dbReference>
<keyword evidence="6" id="KW-1185">Reference proteome</keyword>
<dbReference type="Proteomes" id="UP000017131">
    <property type="component" value="Unassembled WGS sequence"/>
</dbReference>
<dbReference type="InterPro" id="IPR020084">
    <property type="entry name" value="NUDIX_hydrolase_CS"/>
</dbReference>
<accession>A0ABN0PE73</accession>
<dbReference type="SUPFAM" id="SSF55811">
    <property type="entry name" value="Nudix"/>
    <property type="match status" value="1"/>
</dbReference>
<protein>
    <submittedName>
        <fullName evidence="5">ADP-ribose pyrophosphatase</fullName>
    </submittedName>
</protein>
<evidence type="ECO:0000259" key="4">
    <source>
        <dbReference type="PROSITE" id="PS51462"/>
    </source>
</evidence>
<reference evidence="5 6" key="1">
    <citation type="journal article" date="2013" name="Genome Announc.">
        <title>Draft Genome Sequence of Staphylococcus simulans UMC-CNS-990, Isolated from a Case of Chronic Bovine Mastitis.</title>
        <authorList>
            <person name="Calcutt M.J."/>
            <person name="Foecking M.F."/>
            <person name="Hsieh H.Y."/>
            <person name="Perry J."/>
            <person name="Stewart G.C."/>
            <person name="Middleton J.R."/>
        </authorList>
    </citation>
    <scope>NUCLEOTIDE SEQUENCE [LARGE SCALE GENOMIC DNA]</scope>
    <source>
        <strain evidence="5 6">UMC-CNS-990</strain>
    </source>
</reference>
<dbReference type="PRINTS" id="PR00502">
    <property type="entry name" value="NUDIXFAMILY"/>
</dbReference>
<evidence type="ECO:0000313" key="6">
    <source>
        <dbReference type="Proteomes" id="UP000017131"/>
    </source>
</evidence>
<name>A0ABN0PE73_STASI</name>
<evidence type="ECO:0000313" key="5">
    <source>
        <dbReference type="EMBL" id="ERS93956.1"/>
    </source>
</evidence>
<keyword evidence="2 3" id="KW-0378">Hydrolase</keyword>
<evidence type="ECO:0000256" key="1">
    <source>
        <dbReference type="ARBA" id="ARBA00001946"/>
    </source>
</evidence>
<dbReference type="InterPro" id="IPR000086">
    <property type="entry name" value="NUDIX_hydrolase_dom"/>
</dbReference>
<gene>
    <name evidence="5" type="ORF">SSIM_03850</name>
</gene>
<dbReference type="InterPro" id="IPR020476">
    <property type="entry name" value="Nudix_hydrolase"/>
</dbReference>
<dbReference type="PANTHER" id="PTHR11839">
    <property type="entry name" value="UDP/ADP-SUGAR PYROPHOSPHATASE"/>
    <property type="match status" value="1"/>
</dbReference>
<comment type="similarity">
    <text evidence="3">Belongs to the Nudix hydrolase family.</text>
</comment>
<dbReference type="EMBL" id="AXDY01000003">
    <property type="protein sequence ID" value="ERS93956.1"/>
    <property type="molecule type" value="Genomic_DNA"/>
</dbReference>
<dbReference type="InterPro" id="IPR015797">
    <property type="entry name" value="NUDIX_hydrolase-like_dom_sf"/>
</dbReference>
<evidence type="ECO:0000256" key="2">
    <source>
        <dbReference type="ARBA" id="ARBA00022801"/>
    </source>
</evidence>
<dbReference type="RefSeq" id="WP_023015176.1">
    <property type="nucleotide sequence ID" value="NZ_AXDY01000003.1"/>
</dbReference>
<organism evidence="5 6">
    <name type="scientific">Staphylococcus simulans UMC-CNS-990</name>
    <dbReference type="NCBI Taxonomy" id="1405498"/>
    <lineage>
        <taxon>Bacteria</taxon>
        <taxon>Bacillati</taxon>
        <taxon>Bacillota</taxon>
        <taxon>Bacilli</taxon>
        <taxon>Bacillales</taxon>
        <taxon>Staphylococcaceae</taxon>
        <taxon>Staphylococcus</taxon>
    </lineage>
</organism>
<dbReference type="PANTHER" id="PTHR11839:SF18">
    <property type="entry name" value="NUDIX HYDROLASE DOMAIN-CONTAINING PROTEIN"/>
    <property type="match status" value="1"/>
</dbReference>
<sequence length="180" mass="20283">MDLTEKTLNKQTIYKGKIIEVDVDEVQLPNGKTSKREIVNHTGAVAVCALTNENKVVFVKQYRKPIEQVLLEIPAGKLEKGEEPKSAALRELEEETGYKANSLELIADIYTSPGFANEKIAIYFTDDLVKGEVHLDPDEFVEQVELSLDEINDLVQNHKIEDAKTLIALQHVLSHYNHSK</sequence>
<dbReference type="PROSITE" id="PS51462">
    <property type="entry name" value="NUDIX"/>
    <property type="match status" value="1"/>
</dbReference>
<comment type="caution">
    <text evidence="5">The sequence shown here is derived from an EMBL/GenBank/DDBJ whole genome shotgun (WGS) entry which is preliminary data.</text>
</comment>
<comment type="cofactor">
    <cofactor evidence="1">
        <name>Mg(2+)</name>
        <dbReference type="ChEBI" id="CHEBI:18420"/>
    </cofactor>
</comment>
<dbReference type="PROSITE" id="PS00893">
    <property type="entry name" value="NUDIX_BOX"/>
    <property type="match status" value="1"/>
</dbReference>
<feature type="domain" description="Nudix hydrolase" evidence="4">
    <location>
        <begin position="40"/>
        <end position="168"/>
    </location>
</feature>
<proteinExistence type="inferred from homology"/>